<keyword evidence="3 5" id="KW-1133">Transmembrane helix</keyword>
<dbReference type="PANTHER" id="PTHR32322:SF9">
    <property type="entry name" value="AMINO-ACID METABOLITE EFFLUX PUMP-RELATED"/>
    <property type="match status" value="1"/>
</dbReference>
<evidence type="ECO:0000256" key="4">
    <source>
        <dbReference type="ARBA" id="ARBA00023136"/>
    </source>
</evidence>
<sequence length="316" mass="34242">MIRLEDTNKCIIKTRFIKGIGLQKVFQNRVHTVMYTLIALVAFAANSVLCRIALKGEAIDASSFTIIRLLSGIFTFFILLNIKSLHSPKQKTVQVKRWKSSFLLFIYAITFSLAYVSLDTGTGALILFGAVQLTMIFCNMIKGNRLRFYEWVGVSVSFTGLAYLVYPTLTTPSVSGFVLMMASGIAWGGYTLFGRGSATPLIDTANNFKYTMPLVLVLLFIAFPTIELSNSGIILAVLSGSIASALGYTVWYMALRGLSATEAAVVQLSVPVIAAIGGVIFVSEPISERLIVACILVLGGILSVVVSGMKVNSDTR</sequence>
<evidence type="ECO:0000259" key="6">
    <source>
        <dbReference type="Pfam" id="PF00892"/>
    </source>
</evidence>
<evidence type="ECO:0000256" key="2">
    <source>
        <dbReference type="ARBA" id="ARBA00022692"/>
    </source>
</evidence>
<evidence type="ECO:0000256" key="1">
    <source>
        <dbReference type="ARBA" id="ARBA00004141"/>
    </source>
</evidence>
<keyword evidence="8" id="KW-1185">Reference proteome</keyword>
<dbReference type="InterPro" id="IPR000620">
    <property type="entry name" value="EamA_dom"/>
</dbReference>
<accession>A0ABQ6AG95</accession>
<protein>
    <recommendedName>
        <fullName evidence="6">EamA domain-containing protein</fullName>
    </recommendedName>
</protein>
<feature type="transmembrane region" description="Helical" evidence="5">
    <location>
        <begin position="148"/>
        <end position="166"/>
    </location>
</feature>
<dbReference type="InterPro" id="IPR037185">
    <property type="entry name" value="EmrE-like"/>
</dbReference>
<feature type="transmembrane region" description="Helical" evidence="5">
    <location>
        <begin position="172"/>
        <end position="190"/>
    </location>
</feature>
<dbReference type="InterPro" id="IPR050638">
    <property type="entry name" value="AA-Vitamin_Transporters"/>
</dbReference>
<keyword evidence="4 5" id="KW-0472">Membrane</keyword>
<reference evidence="8" key="1">
    <citation type="journal article" date="2019" name="Int. J. Syst. Evol. Microbiol.">
        <title>The Global Catalogue of Microorganisms (GCM) 10K type strain sequencing project: providing services to taxonomists for standard genome sequencing and annotation.</title>
        <authorList>
            <consortium name="The Broad Institute Genomics Platform"/>
            <consortium name="The Broad Institute Genome Sequencing Center for Infectious Disease"/>
            <person name="Wu L."/>
            <person name="Ma J."/>
        </authorList>
    </citation>
    <scope>NUCLEOTIDE SEQUENCE [LARGE SCALE GENOMIC DNA]</scope>
    <source>
        <strain evidence="8">NBRC 105001</strain>
    </source>
</reference>
<name>A0ABQ6AG95_9GAMM</name>
<feature type="transmembrane region" description="Helical" evidence="5">
    <location>
        <begin position="289"/>
        <end position="309"/>
    </location>
</feature>
<dbReference type="Proteomes" id="UP001156660">
    <property type="component" value="Unassembled WGS sequence"/>
</dbReference>
<feature type="transmembrane region" description="Helical" evidence="5">
    <location>
        <begin position="66"/>
        <end position="82"/>
    </location>
</feature>
<feature type="transmembrane region" description="Helical" evidence="5">
    <location>
        <begin position="102"/>
        <end position="118"/>
    </location>
</feature>
<evidence type="ECO:0000256" key="5">
    <source>
        <dbReference type="SAM" id="Phobius"/>
    </source>
</evidence>
<organism evidence="7 8">
    <name type="scientific">Aliivibrio sifiae</name>
    <dbReference type="NCBI Taxonomy" id="566293"/>
    <lineage>
        <taxon>Bacteria</taxon>
        <taxon>Pseudomonadati</taxon>
        <taxon>Pseudomonadota</taxon>
        <taxon>Gammaproteobacteria</taxon>
        <taxon>Vibrionales</taxon>
        <taxon>Vibrionaceae</taxon>
        <taxon>Aliivibrio</taxon>
    </lineage>
</organism>
<dbReference type="SUPFAM" id="SSF103481">
    <property type="entry name" value="Multidrug resistance efflux transporter EmrE"/>
    <property type="match status" value="1"/>
</dbReference>
<feature type="domain" description="EamA" evidence="6">
    <location>
        <begin position="175"/>
        <end position="305"/>
    </location>
</feature>
<feature type="transmembrane region" description="Helical" evidence="5">
    <location>
        <begin position="124"/>
        <end position="141"/>
    </location>
</feature>
<comment type="subcellular location">
    <subcellularLocation>
        <location evidence="1">Membrane</location>
        <topology evidence="1">Multi-pass membrane protein</topology>
    </subcellularLocation>
</comment>
<comment type="caution">
    <text evidence="7">The sequence shown here is derived from an EMBL/GenBank/DDBJ whole genome shotgun (WGS) entry which is preliminary data.</text>
</comment>
<gene>
    <name evidence="7" type="ORF">GCM10007855_13640</name>
</gene>
<feature type="transmembrane region" description="Helical" evidence="5">
    <location>
        <begin position="263"/>
        <end position="283"/>
    </location>
</feature>
<feature type="transmembrane region" description="Helical" evidence="5">
    <location>
        <begin position="210"/>
        <end position="226"/>
    </location>
</feature>
<evidence type="ECO:0000313" key="8">
    <source>
        <dbReference type="Proteomes" id="UP001156660"/>
    </source>
</evidence>
<keyword evidence="2 5" id="KW-0812">Transmembrane</keyword>
<evidence type="ECO:0000256" key="3">
    <source>
        <dbReference type="ARBA" id="ARBA00022989"/>
    </source>
</evidence>
<dbReference type="EMBL" id="BSOU01000003">
    <property type="protein sequence ID" value="GLR74490.1"/>
    <property type="molecule type" value="Genomic_DNA"/>
</dbReference>
<evidence type="ECO:0000313" key="7">
    <source>
        <dbReference type="EMBL" id="GLR74490.1"/>
    </source>
</evidence>
<proteinExistence type="predicted"/>
<feature type="transmembrane region" description="Helical" evidence="5">
    <location>
        <begin position="33"/>
        <end position="54"/>
    </location>
</feature>
<dbReference type="Pfam" id="PF00892">
    <property type="entry name" value="EamA"/>
    <property type="match status" value="1"/>
</dbReference>
<feature type="transmembrane region" description="Helical" evidence="5">
    <location>
        <begin position="232"/>
        <end position="251"/>
    </location>
</feature>
<dbReference type="PANTHER" id="PTHR32322">
    <property type="entry name" value="INNER MEMBRANE TRANSPORTER"/>
    <property type="match status" value="1"/>
</dbReference>